<keyword evidence="1" id="KW-1133">Transmembrane helix</keyword>
<feature type="transmembrane region" description="Helical" evidence="1">
    <location>
        <begin position="43"/>
        <end position="61"/>
    </location>
</feature>
<dbReference type="OrthoDB" id="5432165at2"/>
<organism evidence="2 3">
    <name type="scientific">Desulfocapsa sulfexigens (strain DSM 10523 / SB164P1)</name>
    <dbReference type="NCBI Taxonomy" id="1167006"/>
    <lineage>
        <taxon>Bacteria</taxon>
        <taxon>Pseudomonadati</taxon>
        <taxon>Thermodesulfobacteriota</taxon>
        <taxon>Desulfobulbia</taxon>
        <taxon>Desulfobulbales</taxon>
        <taxon>Desulfocapsaceae</taxon>
        <taxon>Desulfocapsa</taxon>
    </lineage>
</organism>
<sequence>MSERSAFDQNHVAENAYVEPSGVLDQLNLPPGFVKFVRNNKRILQISGTLIVIVVVVGSLYQSYRTGRLEDSASNLSLSMNAEGADRIKALEHVVDNYSGTPSALWASVELGHMAMKDKAYSKAKQYYSEVRDDISTSNPMYGLLSFAIAQAEEADKLYSQASASYSALKAIDGYKDEGFMGMARVLEAEGKNKEALAVYEEYLGTFLGEEQNSQLTRMIQQKITRLSAQE</sequence>
<dbReference type="KEGG" id="dsf:UWK_02934"/>
<dbReference type="eggNOG" id="COG0457">
    <property type="taxonomic scope" value="Bacteria"/>
</dbReference>
<dbReference type="AlphaFoldDB" id="M1NIT3"/>
<dbReference type="HOGENOM" id="CLU_1198236_0_0_7"/>
<accession>M1NIT3</accession>
<protein>
    <recommendedName>
        <fullName evidence="4">Tetratricopeptide repeat-like domain-containing protein</fullName>
    </recommendedName>
</protein>
<evidence type="ECO:0000256" key="1">
    <source>
        <dbReference type="SAM" id="Phobius"/>
    </source>
</evidence>
<dbReference type="Gene3D" id="1.25.40.10">
    <property type="entry name" value="Tetratricopeptide repeat domain"/>
    <property type="match status" value="1"/>
</dbReference>
<evidence type="ECO:0000313" key="2">
    <source>
        <dbReference type="EMBL" id="AGF79464.1"/>
    </source>
</evidence>
<dbReference type="Proteomes" id="UP000011721">
    <property type="component" value="Chromosome"/>
</dbReference>
<keyword evidence="1" id="KW-0472">Membrane</keyword>
<evidence type="ECO:0000313" key="3">
    <source>
        <dbReference type="Proteomes" id="UP000011721"/>
    </source>
</evidence>
<name>M1NIT3_DESSD</name>
<evidence type="ECO:0008006" key="4">
    <source>
        <dbReference type="Google" id="ProtNLM"/>
    </source>
</evidence>
<keyword evidence="3" id="KW-1185">Reference proteome</keyword>
<dbReference type="RefSeq" id="WP_015405150.1">
    <property type="nucleotide sequence ID" value="NC_020304.1"/>
</dbReference>
<gene>
    <name evidence="2" type="ordered locus">UWK_02934</name>
</gene>
<dbReference type="STRING" id="1167006.UWK_02934"/>
<dbReference type="EMBL" id="CP003985">
    <property type="protein sequence ID" value="AGF79464.1"/>
    <property type="molecule type" value="Genomic_DNA"/>
</dbReference>
<dbReference type="InterPro" id="IPR011990">
    <property type="entry name" value="TPR-like_helical_dom_sf"/>
</dbReference>
<proteinExistence type="predicted"/>
<keyword evidence="1" id="KW-0812">Transmembrane</keyword>
<reference evidence="3" key="1">
    <citation type="journal article" date="2013" name="Stand. Genomic Sci.">
        <title>Complete genome sequence of Desulfocapsa sulfexigens, a marine deltaproteobacterium specialized in disproportionating inorganic sulfur compounds.</title>
        <authorList>
            <person name="Finster K.W."/>
            <person name="Kjeldsen K.U."/>
            <person name="Kube M."/>
            <person name="Reinhardt R."/>
            <person name="Mussmann M."/>
            <person name="Amann R."/>
            <person name="Schreiber L."/>
        </authorList>
    </citation>
    <scope>NUCLEOTIDE SEQUENCE [LARGE SCALE GENOMIC DNA]</scope>
    <source>
        <strain evidence="3">DSM 10523 / SB164P1</strain>
    </source>
</reference>
<dbReference type="SUPFAM" id="SSF48452">
    <property type="entry name" value="TPR-like"/>
    <property type="match status" value="1"/>
</dbReference>